<evidence type="ECO:0000313" key="8">
    <source>
        <dbReference type="EMBL" id="KIJ45510.1"/>
    </source>
</evidence>
<dbReference type="PANTHER" id="PTHR22775:SF3">
    <property type="entry name" value="SORTING NEXIN-13"/>
    <property type="match status" value="1"/>
</dbReference>
<comment type="subcellular location">
    <subcellularLocation>
        <location evidence="1">Vacuole</location>
    </subcellularLocation>
</comment>
<proteinExistence type="predicted"/>
<feature type="domain" description="PX" evidence="7">
    <location>
        <begin position="2"/>
        <end position="117"/>
    </location>
</feature>
<keyword evidence="3" id="KW-0175">Coiled coil</keyword>
<dbReference type="CDD" id="cd06897">
    <property type="entry name" value="PX_SNARE"/>
    <property type="match status" value="1"/>
</dbReference>
<feature type="domain" description="T-SNARE coiled-coil homology" evidence="6">
    <location>
        <begin position="291"/>
        <end position="353"/>
    </location>
</feature>
<dbReference type="InterPro" id="IPR036871">
    <property type="entry name" value="PX_dom_sf"/>
</dbReference>
<dbReference type="GO" id="GO:0000329">
    <property type="term" value="C:fungal-type vacuole membrane"/>
    <property type="evidence" value="ECO:0007669"/>
    <property type="project" value="UniProtKB-ARBA"/>
</dbReference>
<dbReference type="GO" id="GO:0016192">
    <property type="term" value="P:vesicle-mediated transport"/>
    <property type="evidence" value="ECO:0007669"/>
    <property type="project" value="UniProtKB-ARBA"/>
</dbReference>
<evidence type="ECO:0000256" key="3">
    <source>
        <dbReference type="ARBA" id="ARBA00023054"/>
    </source>
</evidence>
<dbReference type="GO" id="GO:0097576">
    <property type="term" value="P:vacuole fusion"/>
    <property type="evidence" value="ECO:0007669"/>
    <property type="project" value="UniProtKB-ARBA"/>
</dbReference>
<keyword evidence="9" id="KW-1185">Reference proteome</keyword>
<comment type="function">
    <text evidence="4">Essential for proper morphogenesis of the vacuole. May exist as structural reinforcement on the surface of the vacuolar membrane and be required for maintenance against rupture by osmotic pressure.</text>
</comment>
<sequence length="354" mass="39849">MAAIHLVHVRGHEQRSQPKPHVVYRIEVQASVRSWEMWRRYSEFVDLHNELIKTTGATPPVSLPPKHIFAIRKNDEKILEERRIGLEAYLRALISSKDGQWRETRVFNEFLGVPIGRHDNTRMVEGSQFTLSSWLDEHSELQNLVRDIRADINKRNSLSDMGDVSASHSSNLQAKKKLVALLDRLGIFAAGLETLGSYGMAEGELQRRTDMVARLQDDCEKLGKMVIASRQVGRRAQVLSSEPASQADRAALLPSSQRGNGRPARRVFGAPPQETDVTRPLDDQGLLQLQKNQVVQQDDQLEQLTAILRRQKQLGIAISDEINEQNELLDGLTRDVDVVGGKLNSAQKNLRLIG</sequence>
<evidence type="ECO:0000259" key="6">
    <source>
        <dbReference type="PROSITE" id="PS50192"/>
    </source>
</evidence>
<dbReference type="Proteomes" id="UP000054279">
    <property type="component" value="Unassembled WGS sequence"/>
</dbReference>
<dbReference type="SMART" id="SM00312">
    <property type="entry name" value="PX"/>
    <property type="match status" value="1"/>
</dbReference>
<evidence type="ECO:0000256" key="4">
    <source>
        <dbReference type="ARBA" id="ARBA00054927"/>
    </source>
</evidence>
<protein>
    <submittedName>
        <fullName evidence="8">Unplaced genomic scaffold SPHSTscaffold_36, whole genome shotgun sequence</fullName>
    </submittedName>
</protein>
<dbReference type="Pfam" id="PF00787">
    <property type="entry name" value="PX"/>
    <property type="match status" value="1"/>
</dbReference>
<reference evidence="8 9" key="1">
    <citation type="submission" date="2014-06" db="EMBL/GenBank/DDBJ databases">
        <title>Evolutionary Origins and Diversification of the Mycorrhizal Mutualists.</title>
        <authorList>
            <consortium name="DOE Joint Genome Institute"/>
            <consortium name="Mycorrhizal Genomics Consortium"/>
            <person name="Kohler A."/>
            <person name="Kuo A."/>
            <person name="Nagy L.G."/>
            <person name="Floudas D."/>
            <person name="Copeland A."/>
            <person name="Barry K.W."/>
            <person name="Cichocki N."/>
            <person name="Veneault-Fourrey C."/>
            <person name="LaButti K."/>
            <person name="Lindquist E.A."/>
            <person name="Lipzen A."/>
            <person name="Lundell T."/>
            <person name="Morin E."/>
            <person name="Murat C."/>
            <person name="Riley R."/>
            <person name="Ohm R."/>
            <person name="Sun H."/>
            <person name="Tunlid A."/>
            <person name="Henrissat B."/>
            <person name="Grigoriev I.V."/>
            <person name="Hibbett D.S."/>
            <person name="Martin F."/>
        </authorList>
    </citation>
    <scope>NUCLEOTIDE SEQUENCE [LARGE SCALE GENOMIC DNA]</scope>
    <source>
        <strain evidence="8 9">SS14</strain>
    </source>
</reference>
<dbReference type="EMBL" id="KN837111">
    <property type="protein sequence ID" value="KIJ45510.1"/>
    <property type="molecule type" value="Genomic_DNA"/>
</dbReference>
<dbReference type="InterPro" id="IPR000727">
    <property type="entry name" value="T_SNARE_dom"/>
</dbReference>
<dbReference type="SMART" id="SM00397">
    <property type="entry name" value="t_SNARE"/>
    <property type="match status" value="1"/>
</dbReference>
<dbReference type="GO" id="GO:0035091">
    <property type="term" value="F:phosphatidylinositol binding"/>
    <property type="evidence" value="ECO:0007669"/>
    <property type="project" value="InterPro"/>
</dbReference>
<accession>A0A0C9W1T1</accession>
<evidence type="ECO:0000256" key="2">
    <source>
        <dbReference type="ARBA" id="ARBA00022554"/>
    </source>
</evidence>
<feature type="region of interest" description="Disordered" evidence="5">
    <location>
        <begin position="237"/>
        <end position="279"/>
    </location>
</feature>
<dbReference type="HOGENOM" id="CLU_033748_0_0_1"/>
<dbReference type="PANTHER" id="PTHR22775">
    <property type="entry name" value="SORTING NEXIN"/>
    <property type="match status" value="1"/>
</dbReference>
<dbReference type="Gene3D" id="1.20.5.110">
    <property type="match status" value="1"/>
</dbReference>
<evidence type="ECO:0000313" key="9">
    <source>
        <dbReference type="Proteomes" id="UP000054279"/>
    </source>
</evidence>
<gene>
    <name evidence="8" type="ORF">M422DRAFT_250826</name>
</gene>
<evidence type="ECO:0000256" key="5">
    <source>
        <dbReference type="SAM" id="MobiDB-lite"/>
    </source>
</evidence>
<dbReference type="Gene3D" id="3.30.1520.10">
    <property type="entry name" value="Phox-like domain"/>
    <property type="match status" value="1"/>
</dbReference>
<dbReference type="PROSITE" id="PS50195">
    <property type="entry name" value="PX"/>
    <property type="match status" value="1"/>
</dbReference>
<evidence type="ECO:0000256" key="1">
    <source>
        <dbReference type="ARBA" id="ARBA00004116"/>
    </source>
</evidence>
<dbReference type="SUPFAM" id="SSF64268">
    <property type="entry name" value="PX domain"/>
    <property type="match status" value="1"/>
</dbReference>
<dbReference type="PROSITE" id="PS50192">
    <property type="entry name" value="T_SNARE"/>
    <property type="match status" value="1"/>
</dbReference>
<dbReference type="GO" id="GO:0007034">
    <property type="term" value="P:vacuolar transport"/>
    <property type="evidence" value="ECO:0007669"/>
    <property type="project" value="UniProtKB-ARBA"/>
</dbReference>
<organism evidence="8 9">
    <name type="scientific">Sphaerobolus stellatus (strain SS14)</name>
    <dbReference type="NCBI Taxonomy" id="990650"/>
    <lineage>
        <taxon>Eukaryota</taxon>
        <taxon>Fungi</taxon>
        <taxon>Dikarya</taxon>
        <taxon>Basidiomycota</taxon>
        <taxon>Agaricomycotina</taxon>
        <taxon>Agaricomycetes</taxon>
        <taxon>Phallomycetidae</taxon>
        <taxon>Geastrales</taxon>
        <taxon>Sphaerobolaceae</taxon>
        <taxon>Sphaerobolus</taxon>
    </lineage>
</organism>
<dbReference type="SUPFAM" id="SSF58038">
    <property type="entry name" value="SNARE fusion complex"/>
    <property type="match status" value="1"/>
</dbReference>
<dbReference type="InterPro" id="IPR001683">
    <property type="entry name" value="PX_dom"/>
</dbReference>
<evidence type="ECO:0000259" key="7">
    <source>
        <dbReference type="PROSITE" id="PS50195"/>
    </source>
</evidence>
<dbReference type="FunFam" id="1.20.5.110:FF:000058">
    <property type="entry name" value="VAM7p Vacuolar SNARE protein"/>
    <property type="match status" value="1"/>
</dbReference>
<dbReference type="OrthoDB" id="428895at2759"/>
<dbReference type="AlphaFoldDB" id="A0A0C9W1T1"/>
<keyword evidence="2" id="KW-0926">Vacuole</keyword>
<dbReference type="CDD" id="cd15858">
    <property type="entry name" value="SNARE_VAM7"/>
    <property type="match status" value="1"/>
</dbReference>
<name>A0A0C9W1T1_SPHS4</name>